<evidence type="ECO:0000313" key="2">
    <source>
        <dbReference type="Proteomes" id="UP000319671"/>
    </source>
</evidence>
<proteinExistence type="predicted"/>
<organism evidence="1 2">
    <name type="scientific">Neobacillus bataviensis</name>
    <dbReference type="NCBI Taxonomy" id="220685"/>
    <lineage>
        <taxon>Bacteria</taxon>
        <taxon>Bacillati</taxon>
        <taxon>Bacillota</taxon>
        <taxon>Bacilli</taxon>
        <taxon>Bacillales</taxon>
        <taxon>Bacillaceae</taxon>
        <taxon>Neobacillus</taxon>
    </lineage>
</organism>
<keyword evidence="2" id="KW-1185">Reference proteome</keyword>
<dbReference type="EMBL" id="VIVN01000001">
    <property type="protein sequence ID" value="TWE08615.1"/>
    <property type="molecule type" value="Genomic_DNA"/>
</dbReference>
<protein>
    <submittedName>
        <fullName evidence="1">Uncharacterized protein</fullName>
    </submittedName>
</protein>
<name>A0A561DZ20_9BACI</name>
<comment type="caution">
    <text evidence="1">The sequence shown here is derived from an EMBL/GenBank/DDBJ whole genome shotgun (WGS) entry which is preliminary data.</text>
</comment>
<dbReference type="RefSeq" id="WP_144562282.1">
    <property type="nucleotide sequence ID" value="NZ_VIVN01000001.1"/>
</dbReference>
<sequence>MKRQKTFFIMHNLIFEVQKPEITVKKIKVAMVKIENEEYKVLRKQFDEEVFNIERKSGGWFITEKDKPI</sequence>
<dbReference type="Proteomes" id="UP000319671">
    <property type="component" value="Unassembled WGS sequence"/>
</dbReference>
<gene>
    <name evidence="1" type="ORF">FB550_101641</name>
</gene>
<reference evidence="1 2" key="1">
    <citation type="submission" date="2019-06" db="EMBL/GenBank/DDBJ databases">
        <title>Sorghum-associated microbial communities from plants grown in Nebraska, USA.</title>
        <authorList>
            <person name="Schachtman D."/>
        </authorList>
    </citation>
    <scope>NUCLEOTIDE SEQUENCE [LARGE SCALE GENOMIC DNA]</scope>
    <source>
        <strain evidence="1 2">2482</strain>
    </source>
</reference>
<evidence type="ECO:0000313" key="1">
    <source>
        <dbReference type="EMBL" id="TWE08615.1"/>
    </source>
</evidence>
<accession>A0A561DZ20</accession>
<dbReference type="AlphaFoldDB" id="A0A561DZ20"/>